<evidence type="ECO:0000259" key="8">
    <source>
        <dbReference type="PROSITE" id="PS50850"/>
    </source>
</evidence>
<feature type="transmembrane region" description="Helical" evidence="7">
    <location>
        <begin position="243"/>
        <end position="262"/>
    </location>
</feature>
<dbReference type="SUPFAM" id="SSF103473">
    <property type="entry name" value="MFS general substrate transporter"/>
    <property type="match status" value="1"/>
</dbReference>
<evidence type="ECO:0000313" key="10">
    <source>
        <dbReference type="Proteomes" id="UP000234331"/>
    </source>
</evidence>
<dbReference type="OrthoDB" id="9814237at2"/>
<evidence type="ECO:0000256" key="4">
    <source>
        <dbReference type="ARBA" id="ARBA00022989"/>
    </source>
</evidence>
<keyword evidence="4 7" id="KW-1133">Transmembrane helix</keyword>
<evidence type="ECO:0000256" key="5">
    <source>
        <dbReference type="ARBA" id="ARBA00023136"/>
    </source>
</evidence>
<dbReference type="CDD" id="cd17324">
    <property type="entry name" value="MFS_NepI_like"/>
    <property type="match status" value="1"/>
</dbReference>
<dbReference type="PANTHER" id="PTHR43124:SF10">
    <property type="entry name" value="PURINE EFFLUX PUMP PBUE"/>
    <property type="match status" value="1"/>
</dbReference>
<gene>
    <name evidence="9" type="ORF">FRACA_3210006</name>
</gene>
<feature type="transmembrane region" description="Helical" evidence="7">
    <location>
        <begin position="79"/>
        <end position="98"/>
    </location>
</feature>
<dbReference type="PROSITE" id="PS50850">
    <property type="entry name" value="MFS"/>
    <property type="match status" value="1"/>
</dbReference>
<keyword evidence="2" id="KW-1003">Cell membrane</keyword>
<name>A0A2I2KUL5_9ACTN</name>
<dbReference type="InterPro" id="IPR011701">
    <property type="entry name" value="MFS"/>
</dbReference>
<keyword evidence="10" id="KW-1185">Reference proteome</keyword>
<feature type="domain" description="Major facilitator superfamily (MFS) profile" evidence="8">
    <location>
        <begin position="14"/>
        <end position="385"/>
    </location>
</feature>
<evidence type="ECO:0000256" key="2">
    <source>
        <dbReference type="ARBA" id="ARBA00022475"/>
    </source>
</evidence>
<evidence type="ECO:0000256" key="1">
    <source>
        <dbReference type="ARBA" id="ARBA00004651"/>
    </source>
</evidence>
<dbReference type="RefSeq" id="WP_101832870.1">
    <property type="nucleotide sequence ID" value="NZ_FZMO01000248.1"/>
</dbReference>
<protein>
    <submittedName>
        <fullName evidence="9">Arabinose efflux permease family protein</fullName>
    </submittedName>
</protein>
<proteinExistence type="predicted"/>
<dbReference type="AlphaFoldDB" id="A0A2I2KUL5"/>
<feature type="transmembrane region" description="Helical" evidence="7">
    <location>
        <begin position="168"/>
        <end position="188"/>
    </location>
</feature>
<feature type="transmembrane region" description="Helical" evidence="7">
    <location>
        <begin position="53"/>
        <end position="72"/>
    </location>
</feature>
<dbReference type="InterPro" id="IPR050189">
    <property type="entry name" value="MFS_Efflux_Transporters"/>
</dbReference>
<feature type="transmembrane region" description="Helical" evidence="7">
    <location>
        <begin position="360"/>
        <end position="381"/>
    </location>
</feature>
<feature type="transmembrane region" description="Helical" evidence="7">
    <location>
        <begin position="334"/>
        <end position="354"/>
    </location>
</feature>
<dbReference type="EMBL" id="FZMO01000248">
    <property type="protein sequence ID" value="SNQ49367.1"/>
    <property type="molecule type" value="Genomic_DNA"/>
</dbReference>
<sequence>MPPDTGGEALRGWQLGLLAAGTFTLGVDAFVLAGLLPTIADDLHVRISTAGQLTTIFSITYAVGSPVIAALTGRWDRRVLLGAGLALFLLGMAGQALAPSYAVMAAGRAVAAIGAAAFQSNAYVMAGVLAGPERRGRALAAVTAGTSLSTVLGVPFGVLVGQTFSWRAVLWTIAALAAVTAVLVPRLPKAHVPPTSLRTRLGVLIRPPVLVLLVTTVLVVASSLLLVIYLPVVLGMDEGDRRLVVVLLAFGVGSIAGNRLVGRLVDSRGALGVLLVGMAGVGVSYAVMVGVRTWFVPALAVAVAVGAFGGLTITPQQHRLFAVAPDVSTVALGLNGSAIYLGAALGAALGGVALDAVGAWAVPATAALLAAAALALIVLGAPERRSRSRAIQPAPLPTRPATPPMTQVGVAASTASAASTTPCSDNIGPGSRP</sequence>
<evidence type="ECO:0000256" key="7">
    <source>
        <dbReference type="SAM" id="Phobius"/>
    </source>
</evidence>
<feature type="compositionally biased region" description="Pro residues" evidence="6">
    <location>
        <begin position="394"/>
        <end position="403"/>
    </location>
</feature>
<feature type="transmembrane region" description="Helical" evidence="7">
    <location>
        <begin position="138"/>
        <end position="162"/>
    </location>
</feature>
<comment type="subcellular location">
    <subcellularLocation>
        <location evidence="1">Cell membrane</location>
        <topology evidence="1">Multi-pass membrane protein</topology>
    </subcellularLocation>
</comment>
<keyword evidence="5 7" id="KW-0472">Membrane</keyword>
<dbReference type="Proteomes" id="UP000234331">
    <property type="component" value="Unassembled WGS sequence"/>
</dbReference>
<feature type="transmembrane region" description="Helical" evidence="7">
    <location>
        <begin position="269"/>
        <end position="288"/>
    </location>
</feature>
<dbReference type="InterPro" id="IPR020846">
    <property type="entry name" value="MFS_dom"/>
</dbReference>
<feature type="transmembrane region" description="Helical" evidence="7">
    <location>
        <begin position="12"/>
        <end position="33"/>
    </location>
</feature>
<evidence type="ECO:0000256" key="6">
    <source>
        <dbReference type="SAM" id="MobiDB-lite"/>
    </source>
</evidence>
<feature type="region of interest" description="Disordered" evidence="6">
    <location>
        <begin position="388"/>
        <end position="433"/>
    </location>
</feature>
<organism evidence="9 10">
    <name type="scientific">Frankia canadensis</name>
    <dbReference type="NCBI Taxonomy" id="1836972"/>
    <lineage>
        <taxon>Bacteria</taxon>
        <taxon>Bacillati</taxon>
        <taxon>Actinomycetota</taxon>
        <taxon>Actinomycetes</taxon>
        <taxon>Frankiales</taxon>
        <taxon>Frankiaceae</taxon>
        <taxon>Frankia</taxon>
    </lineage>
</organism>
<evidence type="ECO:0000256" key="3">
    <source>
        <dbReference type="ARBA" id="ARBA00022692"/>
    </source>
</evidence>
<evidence type="ECO:0000313" key="9">
    <source>
        <dbReference type="EMBL" id="SNQ49367.1"/>
    </source>
</evidence>
<accession>A0A2I2KUL5</accession>
<feature type="transmembrane region" description="Helical" evidence="7">
    <location>
        <begin position="294"/>
        <end position="313"/>
    </location>
</feature>
<dbReference type="Gene3D" id="1.20.1250.20">
    <property type="entry name" value="MFS general substrate transporter like domains"/>
    <property type="match status" value="1"/>
</dbReference>
<dbReference type="PANTHER" id="PTHR43124">
    <property type="entry name" value="PURINE EFFLUX PUMP PBUE"/>
    <property type="match status" value="1"/>
</dbReference>
<feature type="transmembrane region" description="Helical" evidence="7">
    <location>
        <begin position="209"/>
        <end position="231"/>
    </location>
</feature>
<feature type="transmembrane region" description="Helical" evidence="7">
    <location>
        <begin position="110"/>
        <end position="131"/>
    </location>
</feature>
<dbReference type="GO" id="GO:0005886">
    <property type="term" value="C:plasma membrane"/>
    <property type="evidence" value="ECO:0007669"/>
    <property type="project" value="UniProtKB-SubCell"/>
</dbReference>
<dbReference type="GO" id="GO:0022857">
    <property type="term" value="F:transmembrane transporter activity"/>
    <property type="evidence" value="ECO:0007669"/>
    <property type="project" value="InterPro"/>
</dbReference>
<feature type="compositionally biased region" description="Low complexity" evidence="6">
    <location>
        <begin position="411"/>
        <end position="421"/>
    </location>
</feature>
<dbReference type="Pfam" id="PF07690">
    <property type="entry name" value="MFS_1"/>
    <property type="match status" value="1"/>
</dbReference>
<keyword evidence="3 7" id="KW-0812">Transmembrane</keyword>
<reference evidence="9 10" key="1">
    <citation type="submission" date="2017-06" db="EMBL/GenBank/DDBJ databases">
        <authorList>
            <person name="Kim H.J."/>
            <person name="Triplett B.A."/>
        </authorList>
    </citation>
    <scope>NUCLEOTIDE SEQUENCE [LARGE SCALE GENOMIC DNA]</scope>
    <source>
        <strain evidence="9">FRACA_ARgP5</strain>
    </source>
</reference>
<dbReference type="InterPro" id="IPR036259">
    <property type="entry name" value="MFS_trans_sf"/>
</dbReference>